<keyword evidence="1" id="KW-0677">Repeat</keyword>
<dbReference type="AlphaFoldDB" id="A0A813I129"/>
<evidence type="ECO:0000313" key="3">
    <source>
        <dbReference type="EMBL" id="CAE8586114.1"/>
    </source>
</evidence>
<evidence type="ECO:0008006" key="7">
    <source>
        <dbReference type="Google" id="ProtNLM"/>
    </source>
</evidence>
<dbReference type="OrthoDB" id="185373at2759"/>
<organism evidence="4 5">
    <name type="scientific">Polarella glacialis</name>
    <name type="common">Dinoflagellate</name>
    <dbReference type="NCBI Taxonomy" id="89957"/>
    <lineage>
        <taxon>Eukaryota</taxon>
        <taxon>Sar</taxon>
        <taxon>Alveolata</taxon>
        <taxon>Dinophyceae</taxon>
        <taxon>Suessiales</taxon>
        <taxon>Suessiaceae</taxon>
        <taxon>Polarella</taxon>
    </lineage>
</organism>
<dbReference type="EMBL" id="CAJNNW010002143">
    <property type="protein sequence ID" value="CAE8643487.1"/>
    <property type="molecule type" value="Genomic_DNA"/>
</dbReference>
<evidence type="ECO:0000256" key="2">
    <source>
        <dbReference type="SAM" id="MobiDB-lite"/>
    </source>
</evidence>
<feature type="region of interest" description="Disordered" evidence="2">
    <location>
        <begin position="17"/>
        <end position="37"/>
    </location>
</feature>
<keyword evidence="6" id="KW-1185">Reference proteome</keyword>
<name>A0A813I129_POLGL</name>
<accession>A0A813I129</accession>
<dbReference type="EMBL" id="CAJNNV010001914">
    <property type="protein sequence ID" value="CAE8586114.1"/>
    <property type="molecule type" value="Genomic_DNA"/>
</dbReference>
<sequence>MLPSAAQPLAGCDLWLRPTPQQRTASPAPGAVSWRPAPRRRTASRGLLRLAIARRQGAESWSCRDKGAGHETAEDLVDTVYTSPWMQALKMCTRAVLEYGLQGNWQQAVGLVRVTQEEGLSPDVFLYNKAIVACQQNGCWRIACGILHELRHNSRGLRADAVSYGATLAAATDLASVSTGLASGMFGATDGRRTRIVWTRALHLLRGCLEDGAQPDAALFRAGMNACGQGQQWEPSILLLKAMRELALEVGTPAYRTAMISVSSSRDSWAKVLDIFSDLQGRRDLDLDTTSLNSAFLAFIHGGQPSKALSLLQKTQFGHPVEPNVMTYTMAIGALEQSTFDTDADGSSAWSLALYMLGVAKQAGVQPNAVSFTSAMGVCDRGLQWQRAQDLLRRAQQEEMPLDNPAFAAAIKAILRPASSADVDLVPPDLAARLDVR</sequence>
<dbReference type="Proteomes" id="UP000626109">
    <property type="component" value="Unassembled WGS sequence"/>
</dbReference>
<evidence type="ECO:0000313" key="6">
    <source>
        <dbReference type="Proteomes" id="UP000654075"/>
    </source>
</evidence>
<dbReference type="InterPro" id="IPR011990">
    <property type="entry name" value="TPR-like_helical_dom_sf"/>
</dbReference>
<dbReference type="Proteomes" id="UP000654075">
    <property type="component" value="Unassembled WGS sequence"/>
</dbReference>
<evidence type="ECO:0000313" key="4">
    <source>
        <dbReference type="EMBL" id="CAE8643487.1"/>
    </source>
</evidence>
<proteinExistence type="predicted"/>
<evidence type="ECO:0000256" key="1">
    <source>
        <dbReference type="ARBA" id="ARBA00022737"/>
    </source>
</evidence>
<gene>
    <name evidence="3" type="ORF">PGLA1383_LOCUS5010</name>
    <name evidence="4" type="ORF">PGLA2088_LOCUS2583</name>
</gene>
<protein>
    <recommendedName>
        <fullName evidence="7">Pentatricopeptide repeat-containing protein, chloroplastic</fullName>
    </recommendedName>
</protein>
<dbReference type="PANTHER" id="PTHR47936:SF1">
    <property type="entry name" value="PENTATRICOPEPTIDE REPEAT-CONTAINING PROTEIN GUN1, CHLOROPLASTIC"/>
    <property type="match status" value="1"/>
</dbReference>
<dbReference type="Gene3D" id="1.25.40.10">
    <property type="entry name" value="Tetratricopeptide repeat domain"/>
    <property type="match status" value="2"/>
</dbReference>
<dbReference type="PANTHER" id="PTHR47936">
    <property type="entry name" value="PPR_LONG DOMAIN-CONTAINING PROTEIN"/>
    <property type="match status" value="1"/>
</dbReference>
<dbReference type="OMA" id="QWRESTH"/>
<comment type="caution">
    <text evidence="4">The sequence shown here is derived from an EMBL/GenBank/DDBJ whole genome shotgun (WGS) entry which is preliminary data.</text>
</comment>
<evidence type="ECO:0000313" key="5">
    <source>
        <dbReference type="Proteomes" id="UP000626109"/>
    </source>
</evidence>
<reference evidence="4" key="1">
    <citation type="submission" date="2021-02" db="EMBL/GenBank/DDBJ databases">
        <authorList>
            <person name="Dougan E. K."/>
            <person name="Rhodes N."/>
            <person name="Thang M."/>
            <person name="Chan C."/>
        </authorList>
    </citation>
    <scope>NUCLEOTIDE SEQUENCE</scope>
</reference>